<comment type="caution">
    <text evidence="2">The sequence shown here is derived from an EMBL/GenBank/DDBJ whole genome shotgun (WGS) entry which is preliminary data.</text>
</comment>
<dbReference type="PANTHER" id="PTHR47256">
    <property type="entry name" value="ZN(II)2CYS6 TRANSCRIPTION FACTOR (EUROFUNG)-RELATED"/>
    <property type="match status" value="1"/>
</dbReference>
<accession>F9GAE9</accession>
<proteinExistence type="predicted"/>
<sequence length="665" mass="74071">VMDSDLNAGLVNTAARKSLAFMRNPVVIVSGPKRQSRSLNYSIFLRTGSENQALDSLRILRSHNDVKNILDIIKASRSQQQYPQEQGWGPISIKHLELEYELMARNTVAFPPLQTIESNVIKAAMSNGLPSSTLDEGSDSLFTDGTNVSPDAEADQFPAHHSTRIKRLISTLHPYDERLEELNISFWTSVAISSDVAAKIISLYMETDHPLLGIFEPDQFVDDLTSCRLRHCSPLLINAIMYWSCQMYSGIDPSIKEYIPLFCEEAERRWTDEKATDSLLNLASTQLLGLAYLGDGKDHYVLTYVSEANAMATRMGLFGVDPTEAACKAQEMTPALHNGTSYTAWGTFNCIVLMSLFYQQPGLAYPEYPPVLPIPGYTWHAGRDESADFVPQSPPPAYMGAIFAALCQPRVIIHEVTLRYYRDQTYPHDRLSDHCYGSLRRSYRFAEAIGRSLLSMTLQRRDLSVGEARHMMQQFEDNRLNSSSKDIRVPFMADLNLSMTPPEEASDESLANMFEDIVLFREFTSQEKSIADGTVDLASASQFTQRPTTHEPTSLFRVCTSTLALPEVMLINASTLVGERGARDLIRGRGDHKYQAGLHNMLVGSGIRNRPKSRLLVDAEDTRPEFVGNILGFRPRNSSNGSNMTTNSWHVTNAPVPTGSAASAA</sequence>
<gene>
    <name evidence="2" type="ORF">FOXB_15631</name>
</gene>
<dbReference type="PANTHER" id="PTHR47256:SF1">
    <property type="entry name" value="ZN(II)2CYS6 TRANSCRIPTION FACTOR (EUROFUNG)"/>
    <property type="match status" value="1"/>
</dbReference>
<evidence type="ECO:0000256" key="1">
    <source>
        <dbReference type="SAM" id="MobiDB-lite"/>
    </source>
</evidence>
<dbReference type="STRING" id="660025.F9GAE9"/>
<feature type="region of interest" description="Disordered" evidence="1">
    <location>
        <begin position="637"/>
        <end position="665"/>
    </location>
</feature>
<reference evidence="2" key="1">
    <citation type="journal article" date="2012" name="Mol. Plant Microbe Interact.">
        <title>A highly conserved effector in Fusarium oxysporum is required for full virulence on Arabidopsis.</title>
        <authorList>
            <person name="Thatcher L.F."/>
            <person name="Gardiner D.M."/>
            <person name="Kazan K."/>
            <person name="Manners J."/>
        </authorList>
    </citation>
    <scope>NUCLEOTIDE SEQUENCE [LARGE SCALE GENOMIC DNA]</scope>
    <source>
        <strain evidence="2">Fo5176</strain>
    </source>
</reference>
<feature type="compositionally biased region" description="Low complexity" evidence="1">
    <location>
        <begin position="637"/>
        <end position="648"/>
    </location>
</feature>
<dbReference type="OrthoDB" id="10261408at2759"/>
<protein>
    <recommendedName>
        <fullName evidence="3">Nitrogen assimilation transcription factor nit-4</fullName>
    </recommendedName>
</protein>
<feature type="non-terminal residue" evidence="2">
    <location>
        <position position="1"/>
    </location>
</feature>
<dbReference type="CDD" id="cd12148">
    <property type="entry name" value="fungal_TF_MHR"/>
    <property type="match status" value="1"/>
</dbReference>
<evidence type="ECO:0008006" key="3">
    <source>
        <dbReference type="Google" id="ProtNLM"/>
    </source>
</evidence>
<dbReference type="EMBL" id="AFQF01004118">
    <property type="protein sequence ID" value="EGU73859.1"/>
    <property type="molecule type" value="Genomic_DNA"/>
</dbReference>
<dbReference type="InterPro" id="IPR053187">
    <property type="entry name" value="Notoamide_regulator"/>
</dbReference>
<evidence type="ECO:0000313" key="2">
    <source>
        <dbReference type="EMBL" id="EGU73859.1"/>
    </source>
</evidence>
<name>F9GAE9_FUSOF</name>
<organism evidence="2">
    <name type="scientific">Fusarium oxysporum (strain Fo5176)</name>
    <name type="common">Fusarium vascular wilt</name>
    <dbReference type="NCBI Taxonomy" id="660025"/>
    <lineage>
        <taxon>Eukaryota</taxon>
        <taxon>Fungi</taxon>
        <taxon>Dikarya</taxon>
        <taxon>Ascomycota</taxon>
        <taxon>Pezizomycotina</taxon>
        <taxon>Sordariomycetes</taxon>
        <taxon>Hypocreomycetidae</taxon>
        <taxon>Hypocreales</taxon>
        <taxon>Nectriaceae</taxon>
        <taxon>Fusarium</taxon>
        <taxon>Fusarium oxysporum species complex</taxon>
    </lineage>
</organism>
<dbReference type="AlphaFoldDB" id="F9GAE9"/>